<keyword evidence="2" id="KW-1185">Reference proteome</keyword>
<comment type="caution">
    <text evidence="1">The sequence shown here is derived from an EMBL/GenBank/DDBJ whole genome shotgun (WGS) entry which is preliminary data.</text>
</comment>
<gene>
    <name evidence="1" type="ORF">DXT99_01780</name>
</gene>
<proteinExistence type="predicted"/>
<dbReference type="RefSeq" id="WP_115563809.1">
    <property type="nucleotide sequence ID" value="NZ_QRGR01000002.1"/>
</dbReference>
<evidence type="ECO:0000313" key="1">
    <source>
        <dbReference type="EMBL" id="RDV16868.1"/>
    </source>
</evidence>
<sequence>MRQIEITFEPDVKPERQKAILENISGWSSIEAAVPLMPNADDAKIKRMAFAYIKDDAKIEAVSKQLEKIPEIKIAIPPKRELE</sequence>
<dbReference type="EMBL" id="QRGR01000002">
    <property type="protein sequence ID" value="RDV16868.1"/>
    <property type="molecule type" value="Genomic_DNA"/>
</dbReference>
<organism evidence="1 2">
    <name type="scientific">Pontibacter diazotrophicus</name>
    <dbReference type="NCBI Taxonomy" id="1400979"/>
    <lineage>
        <taxon>Bacteria</taxon>
        <taxon>Pseudomonadati</taxon>
        <taxon>Bacteroidota</taxon>
        <taxon>Cytophagia</taxon>
        <taxon>Cytophagales</taxon>
        <taxon>Hymenobacteraceae</taxon>
        <taxon>Pontibacter</taxon>
    </lineage>
</organism>
<accession>A0A3D8LHQ3</accession>
<reference evidence="2" key="1">
    <citation type="submission" date="2018-08" db="EMBL/GenBank/DDBJ databases">
        <authorList>
            <person name="Liu Z.-W."/>
            <person name="Du Z.-J."/>
        </authorList>
    </citation>
    <scope>NUCLEOTIDE SEQUENCE [LARGE SCALE GENOMIC DNA]</scope>
    <source>
        <strain evidence="2">H4X</strain>
    </source>
</reference>
<evidence type="ECO:0000313" key="2">
    <source>
        <dbReference type="Proteomes" id="UP000256708"/>
    </source>
</evidence>
<name>A0A3D8LHQ3_9BACT</name>
<protein>
    <submittedName>
        <fullName evidence="1">Uncharacterized protein</fullName>
    </submittedName>
</protein>
<dbReference type="AlphaFoldDB" id="A0A3D8LHQ3"/>
<dbReference type="Proteomes" id="UP000256708">
    <property type="component" value="Unassembled WGS sequence"/>
</dbReference>